<dbReference type="AlphaFoldDB" id="A0A645I6K0"/>
<proteinExistence type="predicted"/>
<reference evidence="1" key="1">
    <citation type="submission" date="2019-08" db="EMBL/GenBank/DDBJ databases">
        <authorList>
            <person name="Kucharzyk K."/>
            <person name="Murdoch R.W."/>
            <person name="Higgins S."/>
            <person name="Loffler F."/>
        </authorList>
    </citation>
    <scope>NUCLEOTIDE SEQUENCE</scope>
</reference>
<accession>A0A645I6K0</accession>
<organism evidence="1">
    <name type="scientific">bioreactor metagenome</name>
    <dbReference type="NCBI Taxonomy" id="1076179"/>
    <lineage>
        <taxon>unclassified sequences</taxon>
        <taxon>metagenomes</taxon>
        <taxon>ecological metagenomes</taxon>
    </lineage>
</organism>
<evidence type="ECO:0000313" key="1">
    <source>
        <dbReference type="EMBL" id="MPN44024.1"/>
    </source>
</evidence>
<sequence length="86" mass="9162">MDRSAARHDFYAPAGGDGDCFVPGKIETRSLALEHRAASAHAFPLHIIKGHVALAAQDDKGHLLVPGGEGNALGFLQLNDTEFKEL</sequence>
<comment type="caution">
    <text evidence="1">The sequence shown here is derived from an EMBL/GenBank/DDBJ whole genome shotgun (WGS) entry which is preliminary data.</text>
</comment>
<gene>
    <name evidence="1" type="ORF">SDC9_191585</name>
</gene>
<protein>
    <submittedName>
        <fullName evidence="1">Uncharacterized protein</fullName>
    </submittedName>
</protein>
<name>A0A645I6K0_9ZZZZ</name>
<dbReference type="EMBL" id="VSSQ01102821">
    <property type="protein sequence ID" value="MPN44024.1"/>
    <property type="molecule type" value="Genomic_DNA"/>
</dbReference>